<dbReference type="Pfam" id="PF00536">
    <property type="entry name" value="SAM_1"/>
    <property type="match status" value="1"/>
</dbReference>
<dbReference type="PANTHER" id="PTHR12247">
    <property type="entry name" value="POLYCOMB GROUP PROTEIN"/>
    <property type="match status" value="1"/>
</dbReference>
<dbReference type="Pfam" id="PF00628">
    <property type="entry name" value="PHD"/>
    <property type="match status" value="1"/>
</dbReference>
<dbReference type="GeneID" id="106813115"/>
<keyword evidence="2" id="KW-0863">Zinc-finger</keyword>
<keyword evidence="3" id="KW-0862">Zinc</keyword>
<dbReference type="InterPro" id="IPR001965">
    <property type="entry name" value="Znf_PHD"/>
</dbReference>
<dbReference type="RefSeq" id="XP_014672657.1">
    <property type="nucleotide sequence ID" value="XM_014817171.1"/>
</dbReference>
<dbReference type="InterPro" id="IPR013083">
    <property type="entry name" value="Znf_RING/FYVE/PHD"/>
</dbReference>
<protein>
    <submittedName>
        <fullName evidence="8">Atherin-like</fullName>
    </submittedName>
</protein>
<accession>A0ABM1EKD6</accession>
<dbReference type="SUPFAM" id="SSF47769">
    <property type="entry name" value="SAM/Pointed domain"/>
    <property type="match status" value="1"/>
</dbReference>
<dbReference type="InterPro" id="IPR001660">
    <property type="entry name" value="SAM"/>
</dbReference>
<dbReference type="Proteomes" id="UP000695022">
    <property type="component" value="Unplaced"/>
</dbReference>
<dbReference type="SMART" id="SM00249">
    <property type="entry name" value="PHD"/>
    <property type="match status" value="1"/>
</dbReference>
<evidence type="ECO:0000259" key="6">
    <source>
        <dbReference type="SMART" id="SM00454"/>
    </source>
</evidence>
<dbReference type="PANTHER" id="PTHR12247:SF139">
    <property type="entry name" value="ATHERIN-RELATED"/>
    <property type="match status" value="1"/>
</dbReference>
<reference evidence="8" key="1">
    <citation type="submission" date="2025-08" db="UniProtKB">
        <authorList>
            <consortium name="RefSeq"/>
        </authorList>
    </citation>
    <scope>IDENTIFICATION</scope>
</reference>
<evidence type="ECO:0000256" key="4">
    <source>
        <dbReference type="SAM" id="MobiDB-lite"/>
    </source>
</evidence>
<dbReference type="CDD" id="cd09583">
    <property type="entry name" value="SAM_Atherin-like"/>
    <property type="match status" value="1"/>
</dbReference>
<organism evidence="7 8">
    <name type="scientific">Priapulus caudatus</name>
    <name type="common">Priapulid worm</name>
    <dbReference type="NCBI Taxonomy" id="37621"/>
    <lineage>
        <taxon>Eukaryota</taxon>
        <taxon>Metazoa</taxon>
        <taxon>Ecdysozoa</taxon>
        <taxon>Scalidophora</taxon>
        <taxon>Priapulida</taxon>
        <taxon>Priapulimorpha</taxon>
        <taxon>Priapulimorphida</taxon>
        <taxon>Priapulidae</taxon>
        <taxon>Priapulus</taxon>
    </lineage>
</organism>
<dbReference type="InterPro" id="IPR050548">
    <property type="entry name" value="PcG_chromatin_remod_factors"/>
</dbReference>
<feature type="domain" description="Zinc finger PHD-type" evidence="5">
    <location>
        <begin position="1"/>
        <end position="34"/>
    </location>
</feature>
<keyword evidence="1" id="KW-0479">Metal-binding</keyword>
<dbReference type="InterPro" id="IPR011011">
    <property type="entry name" value="Znf_FYVE_PHD"/>
</dbReference>
<dbReference type="Gene3D" id="1.10.150.50">
    <property type="entry name" value="Transcription Factor, Ets-1"/>
    <property type="match status" value="1"/>
</dbReference>
<evidence type="ECO:0000313" key="8">
    <source>
        <dbReference type="RefSeq" id="XP_014672657.1"/>
    </source>
</evidence>
<dbReference type="InterPro" id="IPR019787">
    <property type="entry name" value="Znf_PHD-finger"/>
</dbReference>
<gene>
    <name evidence="8" type="primary">LOC106813115</name>
</gene>
<keyword evidence="7" id="KW-1185">Reference proteome</keyword>
<dbReference type="SUPFAM" id="SSF57903">
    <property type="entry name" value="FYVE/PHD zinc finger"/>
    <property type="match status" value="1"/>
</dbReference>
<evidence type="ECO:0000256" key="3">
    <source>
        <dbReference type="ARBA" id="ARBA00022833"/>
    </source>
</evidence>
<evidence type="ECO:0000259" key="5">
    <source>
        <dbReference type="SMART" id="SM00249"/>
    </source>
</evidence>
<dbReference type="Gene3D" id="3.30.40.10">
    <property type="entry name" value="Zinc/RING finger domain, C3HC4 (zinc finger)"/>
    <property type="match status" value="1"/>
</dbReference>
<dbReference type="InterPro" id="IPR013761">
    <property type="entry name" value="SAM/pointed_sf"/>
</dbReference>
<proteinExistence type="predicted"/>
<evidence type="ECO:0000256" key="2">
    <source>
        <dbReference type="ARBA" id="ARBA00022771"/>
    </source>
</evidence>
<name>A0ABM1EKD6_PRICU</name>
<feature type="region of interest" description="Disordered" evidence="4">
    <location>
        <begin position="40"/>
        <end position="60"/>
    </location>
</feature>
<evidence type="ECO:0000313" key="7">
    <source>
        <dbReference type="Proteomes" id="UP000695022"/>
    </source>
</evidence>
<dbReference type="SMART" id="SM00454">
    <property type="entry name" value="SAM"/>
    <property type="match status" value="1"/>
</dbReference>
<feature type="domain" description="SAM" evidence="6">
    <location>
        <begin position="112"/>
        <end position="178"/>
    </location>
</feature>
<sequence>MLFCDACDKGYHMKCHTPKVAKKPTGKWVCFKCEHDGVRDPADNGTSEAETASQDSSLGGVDGLDGASCLPTPCDSPVNGEPMNMYATAIKTDEMLNKVGECHPGSDEIPDASDWAIEEVVNYFIDVGFLDQAAAFREQEIDGKSLLLMKRSDVLTGLNLKLGPALKIYSHVRRLQIRENSPSDFLL</sequence>
<evidence type="ECO:0000256" key="1">
    <source>
        <dbReference type="ARBA" id="ARBA00022723"/>
    </source>
</evidence>